<dbReference type="EMBL" id="FZMP01000117">
    <property type="protein sequence ID" value="SNQ60820.1"/>
    <property type="molecule type" value="Genomic_DNA"/>
</dbReference>
<dbReference type="InterPro" id="IPR001845">
    <property type="entry name" value="HTH_ArsR_DNA-bd_dom"/>
</dbReference>
<name>A0A284VNG2_9EURY</name>
<dbReference type="Gene3D" id="3.30.450.20">
    <property type="entry name" value="PAS domain"/>
    <property type="match status" value="3"/>
</dbReference>
<dbReference type="AlphaFoldDB" id="A0A284VNG2"/>
<dbReference type="Pfam" id="PF00989">
    <property type="entry name" value="PAS"/>
    <property type="match status" value="2"/>
</dbReference>
<dbReference type="SMART" id="SM00091">
    <property type="entry name" value="PAS"/>
    <property type="match status" value="3"/>
</dbReference>
<feature type="domain" description="PAS" evidence="1">
    <location>
        <begin position="281"/>
        <end position="351"/>
    </location>
</feature>
<dbReference type="SMART" id="SM00418">
    <property type="entry name" value="HTH_ARSR"/>
    <property type="match status" value="1"/>
</dbReference>
<accession>A0A284VNG2</accession>
<dbReference type="InterPro" id="IPR036390">
    <property type="entry name" value="WH_DNA-bd_sf"/>
</dbReference>
<proteinExistence type="predicted"/>
<dbReference type="NCBIfam" id="TIGR00229">
    <property type="entry name" value="sensory_box"/>
    <property type="match status" value="3"/>
</dbReference>
<dbReference type="CDD" id="cd00130">
    <property type="entry name" value="PAS"/>
    <property type="match status" value="3"/>
</dbReference>
<dbReference type="GO" id="GO:0003700">
    <property type="term" value="F:DNA-binding transcription factor activity"/>
    <property type="evidence" value="ECO:0007669"/>
    <property type="project" value="InterPro"/>
</dbReference>
<dbReference type="RefSeq" id="WP_096205318.1">
    <property type="nucleotide sequence ID" value="NZ_FZMP01000117.1"/>
</dbReference>
<dbReference type="InterPro" id="IPR036388">
    <property type="entry name" value="WH-like_DNA-bd_sf"/>
</dbReference>
<evidence type="ECO:0000313" key="4">
    <source>
        <dbReference type="Proteomes" id="UP000218615"/>
    </source>
</evidence>
<evidence type="ECO:0000259" key="1">
    <source>
        <dbReference type="PROSITE" id="PS50112"/>
    </source>
</evidence>
<dbReference type="PANTHER" id="PTHR44757">
    <property type="entry name" value="DIGUANYLATE CYCLASE DGCP"/>
    <property type="match status" value="1"/>
</dbReference>
<feature type="domain" description="PAS" evidence="1">
    <location>
        <begin position="31"/>
        <end position="101"/>
    </location>
</feature>
<dbReference type="CDD" id="cd00090">
    <property type="entry name" value="HTH_ARSR"/>
    <property type="match status" value="1"/>
</dbReference>
<protein>
    <recommendedName>
        <fullName evidence="5">PAS domain S-box</fullName>
    </recommendedName>
</protein>
<dbReference type="InterPro" id="IPR000700">
    <property type="entry name" value="PAS-assoc_C"/>
</dbReference>
<dbReference type="SMART" id="SM00086">
    <property type="entry name" value="PAC"/>
    <property type="match status" value="2"/>
</dbReference>
<dbReference type="InterPro" id="IPR011991">
    <property type="entry name" value="ArsR-like_HTH"/>
</dbReference>
<dbReference type="InterPro" id="IPR035965">
    <property type="entry name" value="PAS-like_dom_sf"/>
</dbReference>
<reference evidence="4" key="1">
    <citation type="submission" date="2017-06" db="EMBL/GenBank/DDBJ databases">
        <authorList>
            <person name="Cremers G."/>
        </authorList>
    </citation>
    <scope>NUCLEOTIDE SEQUENCE [LARGE SCALE GENOMIC DNA]</scope>
</reference>
<feature type="domain" description="PAC" evidence="2">
    <location>
        <begin position="225"/>
        <end position="280"/>
    </location>
</feature>
<feature type="domain" description="PAS" evidence="1">
    <location>
        <begin position="154"/>
        <end position="225"/>
    </location>
</feature>
<dbReference type="Pfam" id="PF01022">
    <property type="entry name" value="HTH_5"/>
    <property type="match status" value="1"/>
</dbReference>
<dbReference type="InterPro" id="IPR000014">
    <property type="entry name" value="PAS"/>
</dbReference>
<sequence>MAEQIHFTVEKADEKKHGVQLKEAQEKLYDSEEYFKTIVESSFNGIAVTDEQGNFEYVNESFLKMVDWPKEELIGKNFIKIIPEDLHESVLKICSEVQEEANNCQEIKIKTRNSELKYLNSFHKLTKINGKLKTVSITEDITGKKKLEQELRESEAKYRELFENAQDAIFTSDAEGYIITANNAMIRGFGCNSKDEIIGTHFTDCLTPQCIQDASEHMRKYLSGEPVEQPVIREVICKNGEYKWAEVICRTIKDGDRAIGLHCTARDITEKIKMQRELKESEAKYRELFENAQDAMYVLDTEGNFLKMNQIGLRILGCTKEEVIGTNISKWLTQESLKIVEDRRKKRRSGEIVNQTDTLELVSKNGEHRWVEIKTRHIKDGGRTIEIHGIARDITENIILKQELKNSNKQRKLLCYLIKGTRGGKTRTLILRHLTDRSYNAHQLAKALDMDYKTVRHHLGVLVKNGIITRDNDGHTALYFLSKNIQSDLNEFNREFQHDKS</sequence>
<dbReference type="InterPro" id="IPR052155">
    <property type="entry name" value="Biofilm_reg_signaling"/>
</dbReference>
<dbReference type="Gene3D" id="1.10.10.10">
    <property type="entry name" value="Winged helix-like DNA-binding domain superfamily/Winged helix DNA-binding domain"/>
    <property type="match status" value="1"/>
</dbReference>
<dbReference type="PANTHER" id="PTHR44757:SF2">
    <property type="entry name" value="BIOFILM ARCHITECTURE MAINTENANCE PROTEIN MBAA"/>
    <property type="match status" value="1"/>
</dbReference>
<evidence type="ECO:0000259" key="2">
    <source>
        <dbReference type="PROSITE" id="PS50113"/>
    </source>
</evidence>
<feature type="domain" description="PAC" evidence="2">
    <location>
        <begin position="355"/>
        <end position="406"/>
    </location>
</feature>
<dbReference type="PROSITE" id="PS50112">
    <property type="entry name" value="PAS"/>
    <property type="match status" value="3"/>
</dbReference>
<gene>
    <name evidence="3" type="ORF">MNV_2030022</name>
</gene>
<dbReference type="SUPFAM" id="SSF55785">
    <property type="entry name" value="PYP-like sensor domain (PAS domain)"/>
    <property type="match status" value="3"/>
</dbReference>
<dbReference type="InterPro" id="IPR001610">
    <property type="entry name" value="PAC"/>
</dbReference>
<dbReference type="PROSITE" id="PS50113">
    <property type="entry name" value="PAC"/>
    <property type="match status" value="2"/>
</dbReference>
<dbReference type="Pfam" id="PF13426">
    <property type="entry name" value="PAS_9"/>
    <property type="match status" value="1"/>
</dbReference>
<dbReference type="OrthoDB" id="35765at2157"/>
<evidence type="ECO:0000313" key="3">
    <source>
        <dbReference type="EMBL" id="SNQ60820.1"/>
    </source>
</evidence>
<evidence type="ECO:0008006" key="5">
    <source>
        <dbReference type="Google" id="ProtNLM"/>
    </source>
</evidence>
<keyword evidence="4" id="KW-1185">Reference proteome</keyword>
<dbReference type="SUPFAM" id="SSF46785">
    <property type="entry name" value="Winged helix' DNA-binding domain"/>
    <property type="match status" value="1"/>
</dbReference>
<dbReference type="InterPro" id="IPR013767">
    <property type="entry name" value="PAS_fold"/>
</dbReference>
<organism evidence="3 4">
    <name type="scientific">Candidatus Methanoperedens nitratireducens</name>
    <dbReference type="NCBI Taxonomy" id="1392998"/>
    <lineage>
        <taxon>Archaea</taxon>
        <taxon>Methanobacteriati</taxon>
        <taxon>Methanobacteriota</taxon>
        <taxon>Stenosarchaea group</taxon>
        <taxon>Methanomicrobia</taxon>
        <taxon>Methanosarcinales</taxon>
        <taxon>ANME-2 cluster</taxon>
        <taxon>Candidatus Methanoperedentaceae</taxon>
        <taxon>Candidatus Methanoperedens</taxon>
    </lineage>
</organism>
<dbReference type="Proteomes" id="UP000218615">
    <property type="component" value="Unassembled WGS sequence"/>
</dbReference>